<gene>
    <name evidence="1" type="ORF">BDY19DRAFT_932007</name>
</gene>
<organism evidence="1 2">
    <name type="scientific">Irpex rosettiformis</name>
    <dbReference type="NCBI Taxonomy" id="378272"/>
    <lineage>
        <taxon>Eukaryota</taxon>
        <taxon>Fungi</taxon>
        <taxon>Dikarya</taxon>
        <taxon>Basidiomycota</taxon>
        <taxon>Agaricomycotina</taxon>
        <taxon>Agaricomycetes</taxon>
        <taxon>Polyporales</taxon>
        <taxon>Irpicaceae</taxon>
        <taxon>Irpex</taxon>
    </lineage>
</organism>
<dbReference type="Proteomes" id="UP001055072">
    <property type="component" value="Unassembled WGS sequence"/>
</dbReference>
<sequence length="85" mass="9541">MTAYRIRSSRGFGRLTALETSSVCDSLTTNLPHPIMQYPSLPFPPSTNLYPPAATVLKYLQIYAAHFDLGKLIRFNTRVQPDRVG</sequence>
<name>A0ACB8UBX6_9APHY</name>
<keyword evidence="2" id="KW-1185">Reference proteome</keyword>
<dbReference type="EMBL" id="MU274905">
    <property type="protein sequence ID" value="KAI0091744.1"/>
    <property type="molecule type" value="Genomic_DNA"/>
</dbReference>
<evidence type="ECO:0000313" key="2">
    <source>
        <dbReference type="Proteomes" id="UP001055072"/>
    </source>
</evidence>
<comment type="caution">
    <text evidence="1">The sequence shown here is derived from an EMBL/GenBank/DDBJ whole genome shotgun (WGS) entry which is preliminary data.</text>
</comment>
<evidence type="ECO:0000313" key="1">
    <source>
        <dbReference type="EMBL" id="KAI0091744.1"/>
    </source>
</evidence>
<accession>A0ACB8UBX6</accession>
<protein>
    <submittedName>
        <fullName evidence="1">Uncharacterized protein</fullName>
    </submittedName>
</protein>
<reference evidence="1" key="1">
    <citation type="journal article" date="2021" name="Environ. Microbiol.">
        <title>Gene family expansions and transcriptome signatures uncover fungal adaptations to wood decay.</title>
        <authorList>
            <person name="Hage H."/>
            <person name="Miyauchi S."/>
            <person name="Viragh M."/>
            <person name="Drula E."/>
            <person name="Min B."/>
            <person name="Chaduli D."/>
            <person name="Navarro D."/>
            <person name="Favel A."/>
            <person name="Norest M."/>
            <person name="Lesage-Meessen L."/>
            <person name="Balint B."/>
            <person name="Merenyi Z."/>
            <person name="de Eugenio L."/>
            <person name="Morin E."/>
            <person name="Martinez A.T."/>
            <person name="Baldrian P."/>
            <person name="Stursova M."/>
            <person name="Martinez M.J."/>
            <person name="Novotny C."/>
            <person name="Magnuson J.K."/>
            <person name="Spatafora J.W."/>
            <person name="Maurice S."/>
            <person name="Pangilinan J."/>
            <person name="Andreopoulos W."/>
            <person name="LaButti K."/>
            <person name="Hundley H."/>
            <person name="Na H."/>
            <person name="Kuo A."/>
            <person name="Barry K."/>
            <person name="Lipzen A."/>
            <person name="Henrissat B."/>
            <person name="Riley R."/>
            <person name="Ahrendt S."/>
            <person name="Nagy L.G."/>
            <person name="Grigoriev I.V."/>
            <person name="Martin F."/>
            <person name="Rosso M.N."/>
        </authorList>
    </citation>
    <scope>NUCLEOTIDE SEQUENCE</scope>
    <source>
        <strain evidence="1">CBS 384.51</strain>
    </source>
</reference>
<proteinExistence type="predicted"/>